<dbReference type="InterPro" id="IPR045851">
    <property type="entry name" value="AMP-bd_C_sf"/>
</dbReference>
<feature type="non-terminal residue" evidence="10">
    <location>
        <position position="1"/>
    </location>
</feature>
<organism evidence="10 11">
    <name type="scientific">Pseudoatta argentina</name>
    <dbReference type="NCBI Taxonomy" id="621737"/>
    <lineage>
        <taxon>Eukaryota</taxon>
        <taxon>Metazoa</taxon>
        <taxon>Ecdysozoa</taxon>
        <taxon>Arthropoda</taxon>
        <taxon>Hexapoda</taxon>
        <taxon>Insecta</taxon>
        <taxon>Pterygota</taxon>
        <taxon>Neoptera</taxon>
        <taxon>Endopterygota</taxon>
        <taxon>Hymenoptera</taxon>
        <taxon>Apocrita</taxon>
        <taxon>Aculeata</taxon>
        <taxon>Formicoidea</taxon>
        <taxon>Formicidae</taxon>
        <taxon>Myrmicinae</taxon>
        <taxon>Pseudoatta</taxon>
    </lineage>
</organism>
<feature type="region of interest" description="Disordered" evidence="8">
    <location>
        <begin position="1011"/>
        <end position="1045"/>
    </location>
</feature>
<evidence type="ECO:0000256" key="8">
    <source>
        <dbReference type="SAM" id="MobiDB-lite"/>
    </source>
</evidence>
<feature type="compositionally biased region" description="Basic and acidic residues" evidence="8">
    <location>
        <begin position="1248"/>
        <end position="1264"/>
    </location>
</feature>
<evidence type="ECO:0000313" key="10">
    <source>
        <dbReference type="EMBL" id="KAG5322842.1"/>
    </source>
</evidence>
<dbReference type="EC" id="6.2.1.3" evidence="7"/>
<dbReference type="Proteomes" id="UP000668214">
    <property type="component" value="Unassembled WGS sequence"/>
</dbReference>
<comment type="catalytic activity">
    <reaction evidence="6">
        <text>a long-chain fatty acid + ATP + CoA = a long-chain fatty acyl-CoA + AMP + diphosphate</text>
        <dbReference type="Rhea" id="RHEA:15421"/>
        <dbReference type="ChEBI" id="CHEBI:30616"/>
        <dbReference type="ChEBI" id="CHEBI:33019"/>
        <dbReference type="ChEBI" id="CHEBI:57287"/>
        <dbReference type="ChEBI" id="CHEBI:57560"/>
        <dbReference type="ChEBI" id="CHEBI:83139"/>
        <dbReference type="ChEBI" id="CHEBI:456215"/>
        <dbReference type="EC" id="6.2.1.3"/>
    </reaction>
    <physiologicalReaction direction="left-to-right" evidence="6">
        <dbReference type="Rhea" id="RHEA:15422"/>
    </physiologicalReaction>
</comment>
<gene>
    <name evidence="10" type="primary">Acsl3</name>
    <name evidence="10" type="ORF">G6Z78_0010326</name>
</gene>
<dbReference type="GO" id="GO:0090433">
    <property type="term" value="F:palmitoyl-CoA ligase activity"/>
    <property type="evidence" value="ECO:0007669"/>
    <property type="project" value="TreeGrafter"/>
</dbReference>
<dbReference type="InterPro" id="IPR000873">
    <property type="entry name" value="AMP-dep_synth/lig_dom"/>
</dbReference>
<feature type="region of interest" description="Disordered" evidence="8">
    <location>
        <begin position="1399"/>
        <end position="1437"/>
    </location>
</feature>
<comment type="similarity">
    <text evidence="1">Belongs to the ATP-dependent AMP-binding enzyme family.</text>
</comment>
<dbReference type="Pfam" id="PF00501">
    <property type="entry name" value="AMP-binding"/>
    <property type="match status" value="1"/>
</dbReference>
<feature type="compositionally biased region" description="Low complexity" evidence="8">
    <location>
        <begin position="1098"/>
        <end position="1110"/>
    </location>
</feature>
<accession>A0A836JRA4</accession>
<evidence type="ECO:0000256" key="7">
    <source>
        <dbReference type="ARBA" id="ARBA00026121"/>
    </source>
</evidence>
<name>A0A836JRA4_9HYME</name>
<dbReference type="InterPro" id="IPR042099">
    <property type="entry name" value="ANL_N_sf"/>
</dbReference>
<evidence type="ECO:0000256" key="1">
    <source>
        <dbReference type="ARBA" id="ARBA00006432"/>
    </source>
</evidence>
<dbReference type="InterPro" id="IPR020845">
    <property type="entry name" value="AMP-binding_CS"/>
</dbReference>
<dbReference type="GO" id="GO:0005524">
    <property type="term" value="F:ATP binding"/>
    <property type="evidence" value="ECO:0007669"/>
    <property type="project" value="UniProtKB-KW"/>
</dbReference>
<dbReference type="FunFam" id="3.40.50.12780:FF:000026">
    <property type="entry name" value="Uncharacterized protein, isoform B"/>
    <property type="match status" value="1"/>
</dbReference>
<dbReference type="GO" id="GO:0035336">
    <property type="term" value="P:long-chain fatty-acyl-CoA metabolic process"/>
    <property type="evidence" value="ECO:0007669"/>
    <property type="project" value="TreeGrafter"/>
</dbReference>
<evidence type="ECO:0000256" key="2">
    <source>
        <dbReference type="ARBA" id="ARBA00022598"/>
    </source>
</evidence>
<dbReference type="PROSITE" id="PS00455">
    <property type="entry name" value="AMP_BINDING"/>
    <property type="match status" value="1"/>
</dbReference>
<feature type="region of interest" description="Disordered" evidence="8">
    <location>
        <begin position="1086"/>
        <end position="1120"/>
    </location>
</feature>
<keyword evidence="3" id="KW-0547">Nucleotide-binding</keyword>
<evidence type="ECO:0000256" key="3">
    <source>
        <dbReference type="ARBA" id="ARBA00022741"/>
    </source>
</evidence>
<keyword evidence="5" id="KW-0067">ATP-binding</keyword>
<proteinExistence type="inferred from homology"/>
<feature type="region of interest" description="Disordered" evidence="8">
    <location>
        <begin position="346"/>
        <end position="366"/>
    </location>
</feature>
<dbReference type="PANTHER" id="PTHR43272:SF83">
    <property type="entry name" value="ACYL-COA SYNTHETASE LONG-CHAIN, ISOFORM J"/>
    <property type="match status" value="1"/>
</dbReference>
<evidence type="ECO:0000256" key="5">
    <source>
        <dbReference type="ARBA" id="ARBA00022840"/>
    </source>
</evidence>
<keyword evidence="4" id="KW-0276">Fatty acid metabolism</keyword>
<feature type="region of interest" description="Disordered" evidence="8">
    <location>
        <begin position="1244"/>
        <end position="1264"/>
    </location>
</feature>
<keyword evidence="11" id="KW-1185">Reference proteome</keyword>
<reference evidence="10" key="1">
    <citation type="submission" date="2020-02" db="EMBL/GenBank/DDBJ databases">
        <title>Relaxed selection underlies rapid genomic changes in the transitions from sociality to social parasitism in ants.</title>
        <authorList>
            <person name="Bi X."/>
        </authorList>
    </citation>
    <scope>NUCLEOTIDE SEQUENCE</scope>
    <source>
        <strain evidence="10">BGI-DK2014c</strain>
        <tissue evidence="10">Whole body</tissue>
    </source>
</reference>
<feature type="domain" description="AMP-dependent synthetase/ligase" evidence="9">
    <location>
        <begin position="1619"/>
        <end position="2030"/>
    </location>
</feature>
<keyword evidence="2 10" id="KW-0436">Ligase</keyword>
<keyword evidence="4" id="KW-0443">Lipid metabolism</keyword>
<evidence type="ECO:0000259" key="9">
    <source>
        <dbReference type="Pfam" id="PF00501"/>
    </source>
</evidence>
<feature type="non-terminal residue" evidence="10">
    <location>
        <position position="2209"/>
    </location>
</feature>
<dbReference type="EMBL" id="JAANIA010000898">
    <property type="protein sequence ID" value="KAG5322842.1"/>
    <property type="molecule type" value="Genomic_DNA"/>
</dbReference>
<feature type="compositionally biased region" description="Basic and acidic residues" evidence="8">
    <location>
        <begin position="1018"/>
        <end position="1027"/>
    </location>
</feature>
<dbReference type="PANTHER" id="PTHR43272">
    <property type="entry name" value="LONG-CHAIN-FATTY-ACID--COA LIGASE"/>
    <property type="match status" value="1"/>
</dbReference>
<evidence type="ECO:0000256" key="4">
    <source>
        <dbReference type="ARBA" id="ARBA00022832"/>
    </source>
</evidence>
<dbReference type="SUPFAM" id="SSF56801">
    <property type="entry name" value="Acetyl-CoA synthetase-like"/>
    <property type="match status" value="1"/>
</dbReference>
<evidence type="ECO:0000313" key="11">
    <source>
        <dbReference type="Proteomes" id="UP000668214"/>
    </source>
</evidence>
<protein>
    <recommendedName>
        <fullName evidence="7">long-chain-fatty-acid--CoA ligase</fullName>
        <ecNumber evidence="7">6.2.1.3</ecNumber>
    </recommendedName>
</protein>
<feature type="compositionally biased region" description="Low complexity" evidence="8">
    <location>
        <begin position="1032"/>
        <end position="1045"/>
    </location>
</feature>
<dbReference type="GO" id="GO:0005811">
    <property type="term" value="C:lipid droplet"/>
    <property type="evidence" value="ECO:0007669"/>
    <property type="project" value="TreeGrafter"/>
</dbReference>
<feature type="region of interest" description="Disordered" evidence="8">
    <location>
        <begin position="542"/>
        <end position="562"/>
    </location>
</feature>
<dbReference type="GO" id="GO:0005886">
    <property type="term" value="C:plasma membrane"/>
    <property type="evidence" value="ECO:0007669"/>
    <property type="project" value="TreeGrafter"/>
</dbReference>
<dbReference type="GO" id="GO:0030182">
    <property type="term" value="P:neuron differentiation"/>
    <property type="evidence" value="ECO:0007669"/>
    <property type="project" value="TreeGrafter"/>
</dbReference>
<dbReference type="Gene3D" id="3.30.300.30">
    <property type="match status" value="1"/>
</dbReference>
<comment type="caution">
    <text evidence="10">The sequence shown here is derived from an EMBL/GenBank/DDBJ whole genome shotgun (WGS) entry which is preliminary data.</text>
</comment>
<sequence>MEKKGLRKKDVLRMDGLLPPTRRLPVCHAVSSASDKKKDKKWSIGGILRRISSIKDYDSSSNDEEIVYCKRTPRKPAKFNKKIDGVVLHSIENNLEHDQRIRVENNIHHVKDSYRDSLHSRSSDGSLDGLGKKFRKNKLKARAEAKRDHLCAGSSSDEDCHRSNSSLNRFHADGTQNGQRNNMCNRRTRAARTERYIKRLSRDEGNGSGDTLNELYNKRYSSDYIEDKERAIYTDTNGLCRPPIHPRRSVAYSNCRVFPVQKSSIENLRDAERVSLQHPEIFGDVRRYSTGQYIMDLNQNNTYGKITRNHSDDVYPDSHRTGNFFTYPAKNACHYSESFDCTVDRRLINPDNQPPEPPPRDPRYRSFGYSSYPMNRHQNVPNYFKQEDNKTNVTSGISRPDWRNFRSYGSNNKIAWRDTMEFKSGNSMSSPKTEFRNSLERINNKYNSSYHCANESAYKEIETTRRRNIRNDQLNRSDANYHVYKARNKPANICETNKHHEAISSHLSMSDWSSGRSPCDQRNLHIITPSTYDMDNCAEKSKKEDNRRITPTDETLGRRRSSKNLEEALSELEAIYNSLRLGDEDLLDRAERRSMEEFNQKQSKNELDVIAITADSPDRTKDDMAYRRMHPKERPTSLSDIAGQSTLSSISYLVASPVLSRRDSADDLTRLPAAYSSRRDEPDVTRDDVLFRSINHANNTLRIIDPQPPFGIPLGPVTAATESDYLHTTPTKSEQPRSSYIPQCEPDVVTDDLAYRALRKDIATRNVAESKIDVSREQLKTATRNKKRAVRSLSANLYGLISHDRIHLQREHSFDAIKDEIQDVTRNFAATSERPEYFRRVVSDGELSDNDAHRWKELAVKSDIDINGNHPGTYWKKLCAYESPEMTAATTTRESPKKEKESGVTELSDVMLSSKAILNDGFWHEYLHSDSNVSAANSGRSTETDFTAYSRLCQDLVNLIKSDDDMASPNVIKSPKANDFIIADKSNDFDAKLEINEPPASVRVRSLGSHYSGSQLANDERNVESEKTTSPTDSNSTRSLSDSSTPAANNLDFYLHVADENVKLIAEAFSNVADHLYNSRLSTLKNSSVSHGSEIEDQSSSMRSSSTPYSQDETTSDDRPIVSPRLEKTVYVASKRNSLMSSEGDQGNVSHLEDASIDDVELDLSRAVRDLQLAAASLYEHEKEIEDLGIRYGRIRDATLPFTTAAVTNADESEDNAIRRISLIVDTLRQERERDQEETVVLPSGIEARGRDAQSGGSREESIDKRNCVSSSFYVSERLMTLQREQADLGLRVSLACNVAQYYWCSQSDLTLDSLDHLGRGSQSTRSDCEDIQAPTWLAVILHTQLRYDSSKYSSENASSLIINSLSRVHPRARVDLGKQNACRIHSLGFPRFSNSSRVPGSRTAVPAPRAHVTSTSSRGVIGGWTKSQGPRAGRSTTKDQRWSRCLTCVAVCRRSTNSVVCRPSRKPLSDLLFSLLRNGTPASETWWRSATQRADDTRAREMEGFWIYGAIHAIKALSYVYDLLTFPVYLILQRPWEKRKASRRIKARPISKDDNQITYRSVDSSKSMHIMLEREKVDTLEKILLCVVKMYGDKKCLGTRQILAEEDEPQPNGRIFKKYKMGEYKWKSFSEVEKLASSFGRGLVELGMKPRNNIVIFAETRAEWMIAAHGCFKQNFTVVTIYATLGDEAIAHGINETEVDTVITSHELLPKFKRLLNMIPEVKKIIYMEDQLKPTSTKGYKDGVQLLPFANVIKMGNESNASANSPKNSDTAIIMYTSGSTGVPKGVLLSHKNIISTLKAFSDAVKIRSDDIFLGFLPLAHVFELLAESVCLLTGVPIGYSSPLTLIDSSSKIQRGSKGDASVLHPTCLTAVPLILDRISKGINEKVKKSGPFRQAIFNFAYEYKLKWTKRGYETPLFDKYIFGAAKQVLGGRVRLVLSGGAPLSPDTHNQVKLCLCVTVTQGYGLTETTSCATVMDTYDRTTGRVGAPTTVCDIRLENWEEAGYRVKDHPHPRGEIVIGGDIVSAGYYKLPDKTKEDFFQEDGRQWFRTGDIGEIHADGSIKIIDRKKDLVKLQLGEYVSLGKVEAELKTCPVVENICVYGDANKAYTVALVVPNQHYLEEIANNLGIFGKNLEELCNNPQIEKAVLQELVEQARKCKLQRFEIPGAVKLCAEQWSPDMGLVTAAFKLKRKAVQERYQHEINRMYAS</sequence>
<dbReference type="Gene3D" id="3.40.50.12780">
    <property type="entry name" value="N-terminal domain of ligase-like"/>
    <property type="match status" value="1"/>
</dbReference>
<dbReference type="GO" id="GO:0005783">
    <property type="term" value="C:endoplasmic reticulum"/>
    <property type="evidence" value="ECO:0007669"/>
    <property type="project" value="TreeGrafter"/>
</dbReference>
<feature type="compositionally biased region" description="Basic and acidic residues" evidence="8">
    <location>
        <begin position="542"/>
        <end position="557"/>
    </location>
</feature>
<evidence type="ECO:0000256" key="6">
    <source>
        <dbReference type="ARBA" id="ARBA00024484"/>
    </source>
</evidence>